<comment type="caution">
    <text evidence="2">The sequence shown here is derived from an EMBL/GenBank/DDBJ whole genome shotgun (WGS) entry which is preliminary data.</text>
</comment>
<evidence type="ECO:0000313" key="2">
    <source>
        <dbReference type="EMBL" id="KAF4123613.1"/>
    </source>
</evidence>
<dbReference type="OrthoDB" id="668540at2759"/>
<evidence type="ECO:0000256" key="1">
    <source>
        <dbReference type="SAM" id="MobiDB-lite"/>
    </source>
</evidence>
<organism evidence="2 3">
    <name type="scientific">Geosmithia morbida</name>
    <dbReference type="NCBI Taxonomy" id="1094350"/>
    <lineage>
        <taxon>Eukaryota</taxon>
        <taxon>Fungi</taxon>
        <taxon>Dikarya</taxon>
        <taxon>Ascomycota</taxon>
        <taxon>Pezizomycotina</taxon>
        <taxon>Sordariomycetes</taxon>
        <taxon>Hypocreomycetidae</taxon>
        <taxon>Hypocreales</taxon>
        <taxon>Bionectriaceae</taxon>
        <taxon>Geosmithia</taxon>
    </lineage>
</organism>
<proteinExistence type="predicted"/>
<dbReference type="GeneID" id="55972539"/>
<name>A0A9P4YXQ6_9HYPO</name>
<reference evidence="2" key="1">
    <citation type="submission" date="2020-03" db="EMBL/GenBank/DDBJ databases">
        <title>Site-based positive gene gene selection in Geosmithia morbida across the United States reveals a broad range of putative effectors and factors for local host and environmental adapation.</title>
        <authorList>
            <person name="Onufrak A."/>
            <person name="Murdoch R.W."/>
            <person name="Gazis R."/>
            <person name="Huff M."/>
            <person name="Staton M."/>
            <person name="Klingeman W."/>
            <person name="Hadziabdic D."/>
        </authorList>
    </citation>
    <scope>NUCLEOTIDE SEQUENCE</scope>
    <source>
        <strain evidence="2">1262</strain>
    </source>
</reference>
<gene>
    <name evidence="2" type="ORF">GMORB2_6314</name>
</gene>
<evidence type="ECO:0000313" key="3">
    <source>
        <dbReference type="Proteomes" id="UP000749293"/>
    </source>
</evidence>
<feature type="compositionally biased region" description="Basic and acidic residues" evidence="1">
    <location>
        <begin position="1"/>
        <end position="16"/>
    </location>
</feature>
<keyword evidence="3" id="KW-1185">Reference proteome</keyword>
<feature type="compositionally biased region" description="Basic and acidic residues" evidence="1">
    <location>
        <begin position="143"/>
        <end position="159"/>
    </location>
</feature>
<dbReference type="EMBL" id="JAANYQ010000006">
    <property type="protein sequence ID" value="KAF4123613.1"/>
    <property type="molecule type" value="Genomic_DNA"/>
</dbReference>
<feature type="region of interest" description="Disordered" evidence="1">
    <location>
        <begin position="143"/>
        <end position="257"/>
    </location>
</feature>
<sequence length="257" mass="29253">MDDLRFRSQRSPRDESNNPTTMSLVTPPRNGSRMPQPPTPQQQQHFPQHASAAPSNTADSRSNLPRRFTTDSGRIPTLSTASLISPPPRGPDPAHEYNNGRTPTLILLAQIEKKKLEYERIREQRRRFELEMQKLDQDFRREARELAQMEEDVRIHGHQSEPTTPPEHHNSGFPSIFSRPSRYSMSSLASPPGFQNRPARSGSQLISPPSGVGQGRYGWDDVLPSRSVPLTRRNSDDEDKDESFRTEPVGHHRSTHR</sequence>
<dbReference type="Proteomes" id="UP000749293">
    <property type="component" value="Unassembled WGS sequence"/>
</dbReference>
<dbReference type="RefSeq" id="XP_035322265.1">
    <property type="nucleotide sequence ID" value="XM_035468284.1"/>
</dbReference>
<feature type="compositionally biased region" description="Low complexity" evidence="1">
    <location>
        <begin position="41"/>
        <end position="54"/>
    </location>
</feature>
<dbReference type="AlphaFoldDB" id="A0A9P4YXQ6"/>
<feature type="region of interest" description="Disordered" evidence="1">
    <location>
        <begin position="1"/>
        <end position="101"/>
    </location>
</feature>
<protein>
    <submittedName>
        <fullName evidence="2">Uncharacterized protein</fullName>
    </submittedName>
</protein>
<accession>A0A9P4YXQ6</accession>